<sequence>MASEFWQKSFAGLESTPYPTLPAGDYQPVLQRCMEHDLSDSVSRDAEPWELNTQLHASWAVVLALYANTTDVVFGTSAYYLDHSSPGTDDVPPLQTICGSLFPLRVSVQWDNEIGPWMREIRDQTTAAKEFLPWGGLDKIRSCSPAAFEACDFRTLLLVRDSESQIHKRTNHLPIEGLIQGTQVALILELFRSRDPHFSLSLRAYFDDGVLDAPQVQRILFQLTHILSQLGDNTWTQHDKCIGDLDRLCEEDKNLIWKWNAAVPRENTAGVTDLFTQQVKRRTSHPAVHAWDGILSYAQLDEKSTQLALWLLEAGIAGSSGIVPVCFDKTIWTTITILAIAKAGSIFILLDPHQPRGRLRAIMGQIQSPTILARHDTAKLAQTLAPNIVVVDDYLLLSGDQIKLNGKSSIPVPISPADHLYIVFTSGSTGTPKGVTISHANLCSAVGHQARALGFDTGVRTFDSSSYSFDAYVCNTFHTLLTGGCLCVPSETARINSLQSVLQEMQVEFAQLTPSTSRLLDPKNLPRLRTLILTGEKINRTVIEPWLATAGRVRVINAYGPSECTIMCAANLNVASVKEADSIGFGLGANLWVADLHDITRLAPVGAIGELLIDGPIIGQGYLNDANKTRESLVHVPGGYLPGVAVVPTNKIFRTRDLVRYNSDGSLSFIGRADTQIKINGQRIEIGEVEYHLGQCLPDGVQSVVEVVQWPSGQKQLLAFIHHLPNQPSPQKAPSRVDSVTDSSLAKLIPALDDQLSERLPRSMIPSAYFPLQTIPMTSSGKTDRRKLRLLAQEMPHRLLDRHMVSRDGKASPRDDEKRPMTADEMALQRLWIQALNIHNISLPLSANFFSLGGDSLAAMRLVSLINREGYDGITVGDVFQHPRLSEQALLLQRRGTISVNSNEHPFEPFTLLLGPNPDPDKLASLLGHISQMCRCHVRDIEDVYPCAPIQEEMIVLAARRPQQFVTQAVVPMPLNVDMNRFREAWENVLASTPIIRTRIVDLMSMGIQQTFAQVVLKGPGFVVPWSRYSNLQECLRCERGSGMALGEPLFRVGVVDICDGIDRPLSQIQLVMTMHHALYDGWFLDLLSDCLTREYSATTEPVVQEALVPYQRFIQHLFGPDSNTRAASEFWTRYLKGVEVHQYPAASNAIYSPDATGAEMIPVSGINWAQTNGITASTIIQTAWGVVLSKQSGSCDIVFGTTLLGRQISMPNIDRVAGPTIATVPVRIVVDWEGQTPLDLLQATQAQTAEMIPFMHFGIRRIRQLSYDARRACQFRTFVVVQPSTLSRAPSKLAACIEKPFDLGTGQDDIHAFNTYIIMIDCQLTQDGVNIRASFDESVLQRHQVQCMLGDMERIIHLLTTTTGTSSRLSHMGILAAEELNEIINYRQTHRKAHFVEVASHLKEYLSAAVVDVVVDVMEIPGMSPELVAFLYPAEGNANLSQLSQILSEVMEHLVATVPLHMLPTKFLPLLSFPVNGSGETDHEMLRQIALETPPDRFLDRDLLRVTNQDHDYSPLTEPELLLQRLWATLLGLSASSISKASSFLSLGGDSLTAMRLVTLIREKGYSLTVAEILRNPCLRDMAARAIPEPLSTQSCLPSAPEPFSMLEMYIDRKILAEACHLQPWEIEDAYPCSPLQEAMMARTVRRPKDFVSRGLHNLPYDVDIDRLKWAWEQVVAATPILRSRFIETAGHGLIQVVTTAEMPWVVYNSLTEIPEPSLKLGGSLFELAAIRGRSALGSAGLGAPALLMTIHHALYDRWSASLIMDMVEAAYRGNAPTTELVPYNRFINYLVQEVDDGRCREFWTTYLADCSAPQFPILPTSKYEPTVNQVQKRIIKGAAWPNGFTPATSLKAAWALMVAQYSNCPDVVFGLTVMGRQAPLSGIEQIAGPTLATVPIRIVIDWTSTTVQDLLSNIQSMATEMIPFEHYGLGRLQGLNAAAQQACRFQSLLVIQPGENGDPEGGILGGLQVDDEDVEADTYALVLECVLHNQSSDELTVKLNYDDRVLDELQSERILAQLEHVLNLMSALTDTKSDVRLENVDLLSQHDHHELWSWNKDVPHRVEGRVDNHIAKRVAANPDAPAICAWDGEFCYGELLSMARQVAYWLVIEHGVGPEVAVPICCPKSRWTPLVMLAIIIAGGVVVMMDPFQPAERLRSVTSQVNPRLIIAATATKAIAQKLGTMPVYVVDEAFLNNLPPLNSDDNNHWIPSVSGDNALYVTFTSGSTGTPKGAVITHANACSAVAYQMSHFGYQESTRVLDLSSYGFDVVWQQFLHTLVGGGCLCIPSEEQRLNDIPSAITDLRINYLDSTPSLARTLDPSSFPNIRRVVLGGEPVRIDDVTRWGAEVEVINSYGPSECTISSTIALYGRDFDTSVNLGRPYGLNGWIASCLQPTKLAPIGAVGELVLEGPLVGRGYLHNPEKTATVFISNPTWLLQGDVNRGIPGRRGRLYRTGDLVKYDSQGRLQFVGRLDTQVKIRGQRVELEEIEYHVSRLLHPLPCNAVVEVIEVSTVGQPHQKSQRLTVFLSLSKRTPAVGGALNEMATASLPSSYELARGLAKSLPSYLVPAAFIVIEQIPMSSSGKADRRRLRELGRQYYMEQSQGDNHVIDPVNEAESFMRGLWADVLGIPADRIGRQDSFLDLGGDSLTAIRLVGAARKHNLPLSVSIVFQYSQLDRMVSILSRAAKNEPPNEHPDCKENSSSHTRVEWLPDATQVAQSLSLPQSAISDILPVTEFQRYAISCAFATPRTEWNYFAIPFQHPVDIARLREACRQLVLSLDILRSVFMSHGLEGHYVQVILRTSDPRVHVINVSGEPLKETCDRICLKDLSQPISPGSPFVGFYILHQENTGVAHLIISISHALYDGLSLALMMDQLAALYDCRPPAPKIQFSSFIEHSLCSQGRFDASCAHWQALLQDAPVPTQVIEGCNLEIRPGRRSQFSREVVFSRSLKGITVATVFAAAWGVAMARALQKEDIVFGRAVSGRSSDHGLVVGPCLNLVPVRMQFATNFASMTRATLDPLPIIQSLQSQFVSCIPHETIGLFDIVQQCTSWPDSGASFGSVFYFQNIEDTPHFHIADQEVPFVPLRLDRQDPPEPPRLDVHPHGNGKYTLQLSVHERAVGSEGIWSTILDQMEWFLGSIPTEPHTPASEKPLGIAK</sequence>
<dbReference type="EMBL" id="KZ824544">
    <property type="protein sequence ID" value="RAK90679.1"/>
    <property type="molecule type" value="Genomic_DNA"/>
</dbReference>
<proteinExistence type="predicted"/>
<accession>A0ACD1IJZ7</accession>
<gene>
    <name evidence="1" type="ORF">BO79DRAFT_244489</name>
</gene>
<organism evidence="1 2">
    <name type="scientific">Aspergillus costaricaensis CBS 115574</name>
    <dbReference type="NCBI Taxonomy" id="1448317"/>
    <lineage>
        <taxon>Eukaryota</taxon>
        <taxon>Fungi</taxon>
        <taxon>Dikarya</taxon>
        <taxon>Ascomycota</taxon>
        <taxon>Pezizomycotina</taxon>
        <taxon>Eurotiomycetes</taxon>
        <taxon>Eurotiomycetidae</taxon>
        <taxon>Eurotiales</taxon>
        <taxon>Aspergillaceae</taxon>
        <taxon>Aspergillus</taxon>
        <taxon>Aspergillus subgen. Circumdati</taxon>
    </lineage>
</organism>
<evidence type="ECO:0000313" key="1">
    <source>
        <dbReference type="EMBL" id="RAK90679.1"/>
    </source>
</evidence>
<dbReference type="Proteomes" id="UP000249748">
    <property type="component" value="Unassembled WGS sequence"/>
</dbReference>
<protein>
    <submittedName>
        <fullName evidence="1">Acetyl-CoA synthetase-like protein</fullName>
    </submittedName>
</protein>
<reference evidence="1" key="1">
    <citation type="submission" date="2018-02" db="EMBL/GenBank/DDBJ databases">
        <title>The genomes of Aspergillus section Nigri reveals drivers in fungal speciation.</title>
        <authorList>
            <consortium name="DOE Joint Genome Institute"/>
            <person name="Vesth T.C."/>
            <person name="Nybo J."/>
            <person name="Theobald S."/>
            <person name="Brandl J."/>
            <person name="Frisvad J.C."/>
            <person name="Nielsen K.F."/>
            <person name="Lyhne E.K."/>
            <person name="Kogle M.E."/>
            <person name="Kuo A."/>
            <person name="Riley R."/>
            <person name="Clum A."/>
            <person name="Nolan M."/>
            <person name="Lipzen A."/>
            <person name="Salamov A."/>
            <person name="Henrissat B."/>
            <person name="Wiebenga A."/>
            <person name="De vries R.P."/>
            <person name="Grigoriev I.V."/>
            <person name="Mortensen U.H."/>
            <person name="Andersen M.R."/>
            <person name="Baker S.E."/>
        </authorList>
    </citation>
    <scope>NUCLEOTIDE SEQUENCE</scope>
    <source>
        <strain evidence="1">CBS 115574</strain>
    </source>
</reference>
<name>A0ACD1IJZ7_9EURO</name>
<keyword evidence="2" id="KW-1185">Reference proteome</keyword>
<evidence type="ECO:0000313" key="2">
    <source>
        <dbReference type="Proteomes" id="UP000249748"/>
    </source>
</evidence>